<gene>
    <name evidence="1" type="ORF">AB433_10990</name>
</gene>
<protein>
    <submittedName>
        <fullName evidence="1">Uncharacterized protein</fullName>
    </submittedName>
</protein>
<reference evidence="1 2" key="1">
    <citation type="submission" date="2015-06" db="EMBL/GenBank/DDBJ databases">
        <authorList>
            <person name="Zeng Y."/>
            <person name="Huang Y."/>
        </authorList>
    </citation>
    <scope>NUCLEOTIDE SEQUENCE [LARGE SCALE GENOMIC DNA]</scope>
    <source>
        <strain evidence="1 2">PQ-2</strain>
    </source>
</reference>
<sequence length="62" mass="6925">MAVSVNICTLQIGQKMQESTQLYRQAKTGPPDIAFIQHLQVFMPKNIPSEALLPLTVYAFFG</sequence>
<dbReference type="KEGG" id="cna:AB433_10990"/>
<name>A0A0G3XGM9_9SPHN</name>
<dbReference type="EMBL" id="CP011770">
    <property type="protein sequence ID" value="AKM10362.1"/>
    <property type="molecule type" value="Genomic_DNA"/>
</dbReference>
<organism evidence="1 2">
    <name type="scientific">Croceicoccus naphthovorans</name>
    <dbReference type="NCBI Taxonomy" id="1348774"/>
    <lineage>
        <taxon>Bacteria</taxon>
        <taxon>Pseudomonadati</taxon>
        <taxon>Pseudomonadota</taxon>
        <taxon>Alphaproteobacteria</taxon>
        <taxon>Sphingomonadales</taxon>
        <taxon>Erythrobacteraceae</taxon>
        <taxon>Croceicoccus</taxon>
    </lineage>
</organism>
<keyword evidence="2" id="KW-1185">Reference proteome</keyword>
<proteinExistence type="predicted"/>
<accession>A0A0G3XGM9</accession>
<dbReference type="AlphaFoldDB" id="A0A0G3XGM9"/>
<dbReference type="Proteomes" id="UP000035287">
    <property type="component" value="Chromosome"/>
</dbReference>
<evidence type="ECO:0000313" key="1">
    <source>
        <dbReference type="EMBL" id="AKM10362.1"/>
    </source>
</evidence>
<evidence type="ECO:0000313" key="2">
    <source>
        <dbReference type="Proteomes" id="UP000035287"/>
    </source>
</evidence>